<keyword evidence="2" id="KW-1185">Reference proteome</keyword>
<protein>
    <submittedName>
        <fullName evidence="1">Uncharacterized protein</fullName>
    </submittedName>
</protein>
<name>A0A7J8SS32_GOSDV</name>
<organism evidence="1 2">
    <name type="scientific">Gossypium davidsonii</name>
    <name type="common">Davidson's cotton</name>
    <name type="synonym">Gossypium klotzschianum subsp. davidsonii</name>
    <dbReference type="NCBI Taxonomy" id="34287"/>
    <lineage>
        <taxon>Eukaryota</taxon>
        <taxon>Viridiplantae</taxon>
        <taxon>Streptophyta</taxon>
        <taxon>Embryophyta</taxon>
        <taxon>Tracheophyta</taxon>
        <taxon>Spermatophyta</taxon>
        <taxon>Magnoliopsida</taxon>
        <taxon>eudicotyledons</taxon>
        <taxon>Gunneridae</taxon>
        <taxon>Pentapetalae</taxon>
        <taxon>rosids</taxon>
        <taxon>malvids</taxon>
        <taxon>Malvales</taxon>
        <taxon>Malvaceae</taxon>
        <taxon>Malvoideae</taxon>
        <taxon>Gossypium</taxon>
    </lineage>
</organism>
<evidence type="ECO:0000313" key="1">
    <source>
        <dbReference type="EMBL" id="MBA0628934.1"/>
    </source>
</evidence>
<gene>
    <name evidence="1" type="ORF">Godav_023564</name>
</gene>
<evidence type="ECO:0000313" key="2">
    <source>
        <dbReference type="Proteomes" id="UP000593561"/>
    </source>
</evidence>
<sequence length="76" mass="8773">MATIRALNTRIEELEGDLVLCRAIVEKRMEQYFCAKGITDDATKVNTTTMYFTTIALLWWHHRSVDEKHGGTTIRT</sequence>
<comment type="caution">
    <text evidence="1">The sequence shown here is derived from an EMBL/GenBank/DDBJ whole genome shotgun (WGS) entry which is preliminary data.</text>
</comment>
<proteinExistence type="predicted"/>
<dbReference type="AlphaFoldDB" id="A0A7J8SS32"/>
<dbReference type="EMBL" id="JABFAC010000011">
    <property type="protein sequence ID" value="MBA0628934.1"/>
    <property type="molecule type" value="Genomic_DNA"/>
</dbReference>
<reference evidence="1 2" key="1">
    <citation type="journal article" date="2019" name="Genome Biol. Evol.">
        <title>Insights into the evolution of the New World diploid cottons (Gossypium, subgenus Houzingenia) based on genome sequencing.</title>
        <authorList>
            <person name="Grover C.E."/>
            <person name="Arick M.A. 2nd"/>
            <person name="Thrash A."/>
            <person name="Conover J.L."/>
            <person name="Sanders W.S."/>
            <person name="Peterson D.G."/>
            <person name="Frelichowski J.E."/>
            <person name="Scheffler J.A."/>
            <person name="Scheffler B.E."/>
            <person name="Wendel J.F."/>
        </authorList>
    </citation>
    <scope>NUCLEOTIDE SEQUENCE [LARGE SCALE GENOMIC DNA]</scope>
    <source>
        <strain evidence="1">27</strain>
        <tissue evidence="1">Leaf</tissue>
    </source>
</reference>
<dbReference type="Proteomes" id="UP000593561">
    <property type="component" value="Unassembled WGS sequence"/>
</dbReference>
<accession>A0A7J8SS32</accession>